<proteinExistence type="predicted"/>
<dbReference type="RefSeq" id="WP_256131673.1">
    <property type="nucleotide sequence ID" value="NZ_JANFXK010000006.1"/>
</dbReference>
<name>A0ABT1RMT7_9FIRM</name>
<accession>A0ABT1RMT7</accession>
<dbReference type="Gene3D" id="1.10.10.10">
    <property type="entry name" value="Winged helix-like DNA-binding domain superfamily/Winged helix DNA-binding domain"/>
    <property type="match status" value="1"/>
</dbReference>
<reference evidence="2 3" key="1">
    <citation type="submission" date="2022-06" db="EMBL/GenBank/DDBJ databases">
        <title>Isolation of gut microbiota from human fecal samples.</title>
        <authorList>
            <person name="Pamer E.G."/>
            <person name="Barat B."/>
            <person name="Waligurski E."/>
            <person name="Medina S."/>
            <person name="Paddock L."/>
            <person name="Mostad J."/>
        </authorList>
    </citation>
    <scope>NUCLEOTIDE SEQUENCE [LARGE SCALE GENOMIC DNA]</scope>
    <source>
        <strain evidence="2 3">SL.3.17</strain>
    </source>
</reference>
<sequence length="114" mass="13031">MKIDKNLIGGSTNMLILTLLSEEDSYGYQLIRELEERSDHTFQFKEGTLYPILHKLENSGYVASYKQTTPQGKSRKYYQITKKGLKQLEAEKEQWNIFSDSVNKVIGGGVYGMA</sequence>
<evidence type="ECO:0000259" key="1">
    <source>
        <dbReference type="Pfam" id="PF03551"/>
    </source>
</evidence>
<gene>
    <name evidence="2" type="ORF">NE619_07055</name>
</gene>
<feature type="domain" description="Transcription regulator PadR N-terminal" evidence="1">
    <location>
        <begin position="16"/>
        <end position="89"/>
    </location>
</feature>
<organism evidence="2 3">
    <name type="scientific">Anaerovorax odorimutans</name>
    <dbReference type="NCBI Taxonomy" id="109327"/>
    <lineage>
        <taxon>Bacteria</taxon>
        <taxon>Bacillati</taxon>
        <taxon>Bacillota</taxon>
        <taxon>Clostridia</taxon>
        <taxon>Peptostreptococcales</taxon>
        <taxon>Anaerovoracaceae</taxon>
        <taxon>Anaerovorax</taxon>
    </lineage>
</organism>
<dbReference type="Proteomes" id="UP001524502">
    <property type="component" value="Unassembled WGS sequence"/>
</dbReference>
<dbReference type="PANTHER" id="PTHR33169">
    <property type="entry name" value="PADR-FAMILY TRANSCRIPTIONAL REGULATOR"/>
    <property type="match status" value="1"/>
</dbReference>
<dbReference type="InterPro" id="IPR036388">
    <property type="entry name" value="WH-like_DNA-bd_sf"/>
</dbReference>
<evidence type="ECO:0000313" key="2">
    <source>
        <dbReference type="EMBL" id="MCQ4636482.1"/>
    </source>
</evidence>
<dbReference type="InterPro" id="IPR052509">
    <property type="entry name" value="Metal_resp_DNA-bind_regulator"/>
</dbReference>
<comment type="caution">
    <text evidence="2">The sequence shown here is derived from an EMBL/GenBank/DDBJ whole genome shotgun (WGS) entry which is preliminary data.</text>
</comment>
<evidence type="ECO:0000313" key="3">
    <source>
        <dbReference type="Proteomes" id="UP001524502"/>
    </source>
</evidence>
<protein>
    <submittedName>
        <fullName evidence="2">Helix-turn-helix transcriptional regulator</fullName>
    </submittedName>
</protein>
<dbReference type="EMBL" id="JANFXK010000006">
    <property type="protein sequence ID" value="MCQ4636482.1"/>
    <property type="molecule type" value="Genomic_DNA"/>
</dbReference>
<dbReference type="PANTHER" id="PTHR33169:SF14">
    <property type="entry name" value="TRANSCRIPTIONAL REGULATOR RV3488"/>
    <property type="match status" value="1"/>
</dbReference>
<dbReference type="Pfam" id="PF03551">
    <property type="entry name" value="PadR"/>
    <property type="match status" value="1"/>
</dbReference>
<keyword evidence="3" id="KW-1185">Reference proteome</keyword>
<dbReference type="InterPro" id="IPR005149">
    <property type="entry name" value="Tscrpt_reg_PadR_N"/>
</dbReference>
<dbReference type="InterPro" id="IPR036390">
    <property type="entry name" value="WH_DNA-bd_sf"/>
</dbReference>
<dbReference type="SUPFAM" id="SSF46785">
    <property type="entry name" value="Winged helix' DNA-binding domain"/>
    <property type="match status" value="1"/>
</dbReference>